<dbReference type="InterPro" id="IPR025158">
    <property type="entry name" value="Mg_chelat-rel_C"/>
</dbReference>
<dbReference type="RefSeq" id="WP_211144384.1">
    <property type="nucleotide sequence ID" value="NZ_JAEEGB010000037.1"/>
</dbReference>
<comment type="similarity">
    <text evidence="1">Belongs to the Mg-chelatase subunits D/I family. ComM subfamily.</text>
</comment>
<proteinExistence type="inferred from homology"/>
<accession>A0A934HVE7</accession>
<dbReference type="SUPFAM" id="SSF52540">
    <property type="entry name" value="P-loop containing nucleoside triphosphate hydrolases"/>
    <property type="match status" value="1"/>
</dbReference>
<dbReference type="InterPro" id="IPR045006">
    <property type="entry name" value="CHLI-like"/>
</dbReference>
<sequence>MAVKIKAATFTGIEGVMVSVEVDIERGLPCFNIVGLADMSVKESKERVRAAIVNSGFEFPINRIIINLAPADVKKVGSLFDLPIAIGILIATEQISFDDANDFLIIGELSLSGDLKGVKGVLPIGIESKNNNINNFIIPMENAKESSIINGAKIYPFENLKEVVSYIKYRDLMPYYCKKQKYKIENRLDFEDVVGQESCKRAVEVAAAGNHNIAMIGPPGSGKTMIAQRIPTILPPLSYDEALEVTKIYSVSGNLEKNKGLIYERPFRNPHHTTTTTALVGGGRNLMPGEVSLAQNGVLFLDEVLEFKKSVLEVLRQPMEDRNIKISRMTGAVTYPSNFMAVISTNPCQCGFYGSMKQCTCSEYERRRYISKLSGPLLDRIDLFTFVNTLSYEELQAKSKGTAESSKNIRLRVEKARKIQKNRFKNEKIYCNSQMDSRLIKKYCKINSKTNKIIEKIYNRYNLSTRAYSRILKVSRTIADLNGRESIQEGDIIEALQYRRFLNEKII</sequence>
<dbReference type="Pfam" id="PF13541">
    <property type="entry name" value="ChlI"/>
    <property type="match status" value="1"/>
</dbReference>
<dbReference type="Pfam" id="PF13335">
    <property type="entry name" value="Mg_chelatase_C"/>
    <property type="match status" value="1"/>
</dbReference>
<evidence type="ECO:0000313" key="4">
    <source>
        <dbReference type="Proteomes" id="UP000622687"/>
    </source>
</evidence>
<dbReference type="Proteomes" id="UP000622687">
    <property type="component" value="Unassembled WGS sequence"/>
</dbReference>
<dbReference type="SMART" id="SM00382">
    <property type="entry name" value="AAA"/>
    <property type="match status" value="1"/>
</dbReference>
<dbReference type="InterPro" id="IPR027417">
    <property type="entry name" value="P-loop_NTPase"/>
</dbReference>
<dbReference type="InterPro" id="IPR014721">
    <property type="entry name" value="Ribsml_uS5_D2-typ_fold_subgr"/>
</dbReference>
<feature type="domain" description="AAA+ ATPase" evidence="2">
    <location>
        <begin position="209"/>
        <end position="394"/>
    </location>
</feature>
<protein>
    <submittedName>
        <fullName evidence="3">YifB family Mg chelatase-like AAA ATPase</fullName>
    </submittedName>
</protein>
<name>A0A934HVE7_9CLOT</name>
<dbReference type="PANTHER" id="PTHR32039">
    <property type="entry name" value="MAGNESIUM-CHELATASE SUBUNIT CHLI"/>
    <property type="match status" value="1"/>
</dbReference>
<dbReference type="InterPro" id="IPR000523">
    <property type="entry name" value="Mg_chelatse_chII-like_cat_dom"/>
</dbReference>
<dbReference type="GO" id="GO:0005524">
    <property type="term" value="F:ATP binding"/>
    <property type="evidence" value="ECO:0007669"/>
    <property type="project" value="InterPro"/>
</dbReference>
<dbReference type="PANTHER" id="PTHR32039:SF7">
    <property type="entry name" value="COMPETENCE PROTEIN COMM"/>
    <property type="match status" value="1"/>
</dbReference>
<dbReference type="Gene3D" id="3.30.230.10">
    <property type="match status" value="1"/>
</dbReference>
<evidence type="ECO:0000313" key="3">
    <source>
        <dbReference type="EMBL" id="MBI6875015.1"/>
    </source>
</evidence>
<dbReference type="EMBL" id="JAEEGB010000037">
    <property type="protein sequence ID" value="MBI6875015.1"/>
    <property type="molecule type" value="Genomic_DNA"/>
</dbReference>
<gene>
    <name evidence="3" type="ORF">I6U51_20290</name>
</gene>
<evidence type="ECO:0000256" key="1">
    <source>
        <dbReference type="ARBA" id="ARBA00006354"/>
    </source>
</evidence>
<dbReference type="InterPro" id="IPR020568">
    <property type="entry name" value="Ribosomal_Su5_D2-typ_SF"/>
</dbReference>
<dbReference type="SUPFAM" id="SSF54211">
    <property type="entry name" value="Ribosomal protein S5 domain 2-like"/>
    <property type="match status" value="1"/>
</dbReference>
<comment type="caution">
    <text evidence="3">The sequence shown here is derived from an EMBL/GenBank/DDBJ whole genome shotgun (WGS) entry which is preliminary data.</text>
</comment>
<dbReference type="Gene3D" id="3.40.50.300">
    <property type="entry name" value="P-loop containing nucleotide triphosphate hydrolases"/>
    <property type="match status" value="1"/>
</dbReference>
<keyword evidence="4" id="KW-1185">Reference proteome</keyword>
<evidence type="ECO:0000259" key="2">
    <source>
        <dbReference type="SMART" id="SM00382"/>
    </source>
</evidence>
<dbReference type="InterPro" id="IPR003593">
    <property type="entry name" value="AAA+_ATPase"/>
</dbReference>
<reference evidence="3" key="1">
    <citation type="submission" date="2020-12" db="EMBL/GenBank/DDBJ databases">
        <title>Clostridium thailandense sp. nov., a novel acetogenic bacterium isolated from peat land soil in Thailand.</title>
        <authorList>
            <person name="Chaikitkaew S."/>
            <person name="Birkeland N.K."/>
        </authorList>
    </citation>
    <scope>NUCLEOTIDE SEQUENCE</scope>
    <source>
        <strain evidence="3">DSM 17425</strain>
    </source>
</reference>
<dbReference type="Pfam" id="PF01078">
    <property type="entry name" value="Mg_chelatase"/>
    <property type="match status" value="1"/>
</dbReference>
<dbReference type="NCBIfam" id="TIGR00368">
    <property type="entry name" value="YifB family Mg chelatase-like AAA ATPase"/>
    <property type="match status" value="1"/>
</dbReference>
<organism evidence="3 4">
    <name type="scientific">Clostridium aciditolerans</name>
    <dbReference type="NCBI Taxonomy" id="339861"/>
    <lineage>
        <taxon>Bacteria</taxon>
        <taxon>Bacillati</taxon>
        <taxon>Bacillota</taxon>
        <taxon>Clostridia</taxon>
        <taxon>Eubacteriales</taxon>
        <taxon>Clostridiaceae</taxon>
        <taxon>Clostridium</taxon>
    </lineage>
</organism>
<dbReference type="InterPro" id="IPR004482">
    <property type="entry name" value="Mg_chelat-rel"/>
</dbReference>
<dbReference type="AlphaFoldDB" id="A0A934HVE7"/>